<dbReference type="AlphaFoldDB" id="A0AAV5WNX8"/>
<dbReference type="GO" id="GO:0016301">
    <property type="term" value="F:kinase activity"/>
    <property type="evidence" value="ECO:0007669"/>
    <property type="project" value="UniProtKB-KW"/>
</dbReference>
<dbReference type="InterPro" id="IPR018485">
    <property type="entry name" value="FGGY_C"/>
</dbReference>
<gene>
    <name evidence="5" type="ORF">PFISCL1PPCAC_24390</name>
</gene>
<name>A0AAV5WNX8_9BILA</name>
<dbReference type="EMBL" id="BTSY01000006">
    <property type="protein sequence ID" value="GMT33093.1"/>
    <property type="molecule type" value="Genomic_DNA"/>
</dbReference>
<dbReference type="SUPFAM" id="SSF53067">
    <property type="entry name" value="Actin-like ATPase domain"/>
    <property type="match status" value="1"/>
</dbReference>
<comment type="similarity">
    <text evidence="1">Belongs to the FGGY kinase family.</text>
</comment>
<evidence type="ECO:0000256" key="3">
    <source>
        <dbReference type="ARBA" id="ARBA00022777"/>
    </source>
</evidence>
<reference evidence="5" key="1">
    <citation type="submission" date="2023-10" db="EMBL/GenBank/DDBJ databases">
        <title>Genome assembly of Pristionchus species.</title>
        <authorList>
            <person name="Yoshida K."/>
            <person name="Sommer R.J."/>
        </authorList>
    </citation>
    <scope>NUCLEOTIDE SEQUENCE</scope>
    <source>
        <strain evidence="5">RS5133</strain>
    </source>
</reference>
<organism evidence="5 6">
    <name type="scientific">Pristionchus fissidentatus</name>
    <dbReference type="NCBI Taxonomy" id="1538716"/>
    <lineage>
        <taxon>Eukaryota</taxon>
        <taxon>Metazoa</taxon>
        <taxon>Ecdysozoa</taxon>
        <taxon>Nematoda</taxon>
        <taxon>Chromadorea</taxon>
        <taxon>Rhabditida</taxon>
        <taxon>Rhabditina</taxon>
        <taxon>Diplogasteromorpha</taxon>
        <taxon>Diplogasteroidea</taxon>
        <taxon>Neodiplogasteridae</taxon>
        <taxon>Pristionchus</taxon>
    </lineage>
</organism>
<keyword evidence="2" id="KW-0808">Transferase</keyword>
<keyword evidence="3" id="KW-0418">Kinase</keyword>
<dbReference type="GO" id="GO:0046167">
    <property type="term" value="P:glycerol-3-phosphate biosynthetic process"/>
    <property type="evidence" value="ECO:0007669"/>
    <property type="project" value="TreeGrafter"/>
</dbReference>
<sequence length="136" mass="15264">LFGLKPDTTKAHQVRAILESLAFRVSQIYSTMEKEIVSKTKHSIRVCGGISNNDFVCQTIATLINRPVERIDYSSFAAARGVALMAGISLGAWKKEDVSKMVSIERTFVPKSLDRPSLLNDFSIWQKAVERSLRFE</sequence>
<dbReference type="Pfam" id="PF02782">
    <property type="entry name" value="FGGY_C"/>
    <property type="match status" value="1"/>
</dbReference>
<evidence type="ECO:0000313" key="5">
    <source>
        <dbReference type="EMBL" id="GMT33093.1"/>
    </source>
</evidence>
<dbReference type="Gene3D" id="3.30.420.40">
    <property type="match status" value="1"/>
</dbReference>
<protein>
    <recommendedName>
        <fullName evidence="4">Carbohydrate kinase FGGY C-terminal domain-containing protein</fullName>
    </recommendedName>
</protein>
<evidence type="ECO:0000256" key="1">
    <source>
        <dbReference type="ARBA" id="ARBA00009156"/>
    </source>
</evidence>
<feature type="domain" description="Carbohydrate kinase FGGY C-terminal" evidence="4">
    <location>
        <begin position="2"/>
        <end position="89"/>
    </location>
</feature>
<dbReference type="PANTHER" id="PTHR10196:SF68">
    <property type="entry name" value="GLYCEROL KINASE 5-RELATED"/>
    <property type="match status" value="1"/>
</dbReference>
<dbReference type="GO" id="GO:0006071">
    <property type="term" value="P:glycerol metabolic process"/>
    <property type="evidence" value="ECO:0007669"/>
    <property type="project" value="TreeGrafter"/>
</dbReference>
<dbReference type="GO" id="GO:0005739">
    <property type="term" value="C:mitochondrion"/>
    <property type="evidence" value="ECO:0007669"/>
    <property type="project" value="TreeGrafter"/>
</dbReference>
<proteinExistence type="inferred from homology"/>
<dbReference type="PANTHER" id="PTHR10196">
    <property type="entry name" value="SUGAR KINASE"/>
    <property type="match status" value="1"/>
</dbReference>
<evidence type="ECO:0000256" key="2">
    <source>
        <dbReference type="ARBA" id="ARBA00022679"/>
    </source>
</evidence>
<feature type="non-terminal residue" evidence="5">
    <location>
        <position position="1"/>
    </location>
</feature>
<evidence type="ECO:0000313" key="6">
    <source>
        <dbReference type="Proteomes" id="UP001432322"/>
    </source>
</evidence>
<comment type="caution">
    <text evidence="5">The sequence shown here is derived from an EMBL/GenBank/DDBJ whole genome shotgun (WGS) entry which is preliminary data.</text>
</comment>
<dbReference type="InterPro" id="IPR043129">
    <property type="entry name" value="ATPase_NBD"/>
</dbReference>
<dbReference type="GO" id="GO:0006641">
    <property type="term" value="P:triglyceride metabolic process"/>
    <property type="evidence" value="ECO:0007669"/>
    <property type="project" value="TreeGrafter"/>
</dbReference>
<evidence type="ECO:0000259" key="4">
    <source>
        <dbReference type="Pfam" id="PF02782"/>
    </source>
</evidence>
<keyword evidence="6" id="KW-1185">Reference proteome</keyword>
<accession>A0AAV5WNX8</accession>
<dbReference type="Proteomes" id="UP001432322">
    <property type="component" value="Unassembled WGS sequence"/>
</dbReference>